<dbReference type="PROSITE" id="PS00108">
    <property type="entry name" value="PROTEIN_KINASE_ST"/>
    <property type="match status" value="1"/>
</dbReference>
<dbReference type="InterPro" id="IPR008271">
    <property type="entry name" value="Ser/Thr_kinase_AS"/>
</dbReference>
<dbReference type="SMART" id="SM00220">
    <property type="entry name" value="S_TKc"/>
    <property type="match status" value="1"/>
</dbReference>
<sequence length="599" mass="66595">MGCVCGRPSSFEDGQCRATPPPAAKLSAAVRREEEARKQQLQLQQHARAGSGREEALERRRAMMAMAAACQVRSPVPRAVEAEQVAVGWPPWLVAVAPEAVRGWVPRRAESFEKLDKVKCYMQQLLRGLEHCHSRHILHRDIKGSNLLIDNRGILKIADFGLASFFDPEQRQPLTSRVVTLWYRPPELLLGATNYGVAVDLWSAGCILAELYAGKPIMPGRTEVEQLHKIFKLCGSPSEDYWRKSKLPHATIFKPQHPYARRVAETFKEFPAPTLALVDVLLSVDPADRGTASYALQSEFFTTKPYACNPSSLPRYPPSKEFDAKRREEEARRQGVTGGKQHKHDPERRTRESRAVPAPDANAELVSSLQKRRAQANTRSRSEMFNPCKEDSASGFRIEPPRPTPGTESSEDPQHAYPTRIFHSGPLVNQSQPSKAGGGKNDELQVPGVANHPVVVSSRTGPRADDSSWTMVAQAGAFSHGRRLSESINEHLSNSGKYDQVFPKKDDRNTIRADGAIGYGSKGNKIHHSGPLTCPSGSVVDEMLKENDRQIQEVFRRTRVEKSRARRDHGHHQGGMRPADFGAIPVFPSSRSSYQAVQQ</sequence>
<feature type="region of interest" description="Disordered" evidence="7">
    <location>
        <begin position="311"/>
        <end position="442"/>
    </location>
</feature>
<evidence type="ECO:0000259" key="8">
    <source>
        <dbReference type="PROSITE" id="PS50011"/>
    </source>
</evidence>
<name>A0A1D6FGH7_MAIZE</name>
<dbReference type="EMBL" id="CM000784">
    <property type="protein sequence ID" value="AQK90953.1"/>
    <property type="molecule type" value="Genomic_DNA"/>
</dbReference>
<dbReference type="FunFam" id="1.10.510.10:FF:000043">
    <property type="entry name" value="probable serine/threonine-protein kinase At1g54610"/>
    <property type="match status" value="1"/>
</dbReference>
<feature type="region of interest" description="Disordered" evidence="7">
    <location>
        <begin position="1"/>
        <end position="58"/>
    </location>
</feature>
<evidence type="ECO:0000256" key="3">
    <source>
        <dbReference type="ARBA" id="ARBA00022553"/>
    </source>
</evidence>
<keyword evidence="4" id="KW-0547">Nucleotide-binding</keyword>
<dbReference type="PANTHER" id="PTHR24056">
    <property type="entry name" value="CELL DIVISION PROTEIN KINASE"/>
    <property type="match status" value="1"/>
</dbReference>
<dbReference type="PANTHER" id="PTHR24056:SF387">
    <property type="entry name" value="F8L10.9 PROTEIN"/>
    <property type="match status" value="1"/>
</dbReference>
<feature type="compositionally biased region" description="Polar residues" evidence="7">
    <location>
        <begin position="589"/>
        <end position="599"/>
    </location>
</feature>
<dbReference type="InterPro" id="IPR050108">
    <property type="entry name" value="CDK"/>
</dbReference>
<evidence type="ECO:0000256" key="2">
    <source>
        <dbReference type="ARBA" id="ARBA00012409"/>
    </source>
</evidence>
<feature type="domain" description="Protein kinase" evidence="8">
    <location>
        <begin position="1"/>
        <end position="301"/>
    </location>
</feature>
<dbReference type="Pfam" id="PF00069">
    <property type="entry name" value="Pkinase"/>
    <property type="match status" value="1"/>
</dbReference>
<evidence type="ECO:0000256" key="4">
    <source>
        <dbReference type="ARBA" id="ARBA00022741"/>
    </source>
</evidence>
<evidence type="ECO:0000313" key="9">
    <source>
        <dbReference type="EMBL" id="AQK90953.1"/>
    </source>
</evidence>
<evidence type="ECO:0000256" key="6">
    <source>
        <dbReference type="ARBA" id="ARBA00049280"/>
    </source>
</evidence>
<feature type="compositionally biased region" description="Basic and acidic residues" evidence="7">
    <location>
        <begin position="318"/>
        <end position="333"/>
    </location>
</feature>
<dbReference type="Gene3D" id="1.10.510.10">
    <property type="entry name" value="Transferase(Phosphotransferase) domain 1"/>
    <property type="match status" value="1"/>
</dbReference>
<evidence type="ECO:0000256" key="5">
    <source>
        <dbReference type="ARBA" id="ARBA00022840"/>
    </source>
</evidence>
<accession>A0A1D6FGH7</accession>
<dbReference type="InterPro" id="IPR011009">
    <property type="entry name" value="Kinase-like_dom_sf"/>
</dbReference>
<feature type="compositionally biased region" description="Basic and acidic residues" evidence="7">
    <location>
        <begin position="344"/>
        <end position="354"/>
    </location>
</feature>
<proteinExistence type="inferred from homology"/>
<comment type="similarity">
    <text evidence="1">Belongs to the protein kinase superfamily. CMGC Ser/Thr protein kinase family. CDC2/CDKX subfamily.</text>
</comment>
<feature type="compositionally biased region" description="Polar residues" evidence="7">
    <location>
        <begin position="365"/>
        <end position="379"/>
    </location>
</feature>
<dbReference type="EC" id="2.7.11.23" evidence="2"/>
<dbReference type="ExpressionAtlas" id="A0A1D6FGH7">
    <property type="expression patterns" value="baseline and differential"/>
</dbReference>
<evidence type="ECO:0000256" key="7">
    <source>
        <dbReference type="SAM" id="MobiDB-lite"/>
    </source>
</evidence>
<protein>
    <recommendedName>
        <fullName evidence="2">[RNA-polymerase]-subunit kinase</fullName>
        <ecNumber evidence="2">2.7.11.23</ecNumber>
    </recommendedName>
</protein>
<comment type="catalytic activity">
    <reaction evidence="6">
        <text>[DNA-directed RNA polymerase] + ATP = phospho-[DNA-directed RNA polymerase] + ADP + H(+)</text>
        <dbReference type="Rhea" id="RHEA:10216"/>
        <dbReference type="Rhea" id="RHEA-COMP:11321"/>
        <dbReference type="Rhea" id="RHEA-COMP:11322"/>
        <dbReference type="ChEBI" id="CHEBI:15378"/>
        <dbReference type="ChEBI" id="CHEBI:30616"/>
        <dbReference type="ChEBI" id="CHEBI:43176"/>
        <dbReference type="ChEBI" id="CHEBI:68546"/>
        <dbReference type="ChEBI" id="CHEBI:456216"/>
        <dbReference type="EC" id="2.7.11.23"/>
    </reaction>
</comment>
<keyword evidence="3" id="KW-0597">Phosphoprotein</keyword>
<evidence type="ECO:0000256" key="1">
    <source>
        <dbReference type="ARBA" id="ARBA00006485"/>
    </source>
</evidence>
<dbReference type="SUPFAM" id="SSF56112">
    <property type="entry name" value="Protein kinase-like (PK-like)"/>
    <property type="match status" value="1"/>
</dbReference>
<dbReference type="AlphaFoldDB" id="A0A1D6FGH7"/>
<feature type="compositionally biased region" description="Basic residues" evidence="7">
    <location>
        <begin position="564"/>
        <end position="574"/>
    </location>
</feature>
<dbReference type="PROSITE" id="PS50011">
    <property type="entry name" value="PROTEIN_KINASE_DOM"/>
    <property type="match status" value="1"/>
</dbReference>
<feature type="region of interest" description="Disordered" evidence="7">
    <location>
        <begin position="557"/>
        <end position="599"/>
    </location>
</feature>
<keyword evidence="5" id="KW-0067">ATP-binding</keyword>
<reference evidence="9" key="1">
    <citation type="submission" date="2015-12" db="EMBL/GenBank/DDBJ databases">
        <title>Update maize B73 reference genome by single molecule sequencing technologies.</title>
        <authorList>
            <consortium name="Maize Genome Sequencing Project"/>
            <person name="Ware D."/>
        </authorList>
    </citation>
    <scope>NUCLEOTIDE SEQUENCE</scope>
    <source>
        <tissue evidence="9">Seedling</tissue>
    </source>
</reference>
<gene>
    <name evidence="9" type="ORF">ZEAMMB73_Zm00001d008874</name>
</gene>
<dbReference type="InterPro" id="IPR000719">
    <property type="entry name" value="Prot_kinase_dom"/>
</dbReference>
<dbReference type="GO" id="GO:0005524">
    <property type="term" value="F:ATP binding"/>
    <property type="evidence" value="ECO:0007669"/>
    <property type="project" value="UniProtKB-KW"/>
</dbReference>
<dbReference type="GO" id="GO:0008353">
    <property type="term" value="F:RNA polymerase II CTD heptapeptide repeat kinase activity"/>
    <property type="evidence" value="ECO:0007669"/>
    <property type="project" value="UniProtKB-EC"/>
</dbReference>
<organism evidence="9">
    <name type="scientific">Zea mays</name>
    <name type="common">Maize</name>
    <dbReference type="NCBI Taxonomy" id="4577"/>
    <lineage>
        <taxon>Eukaryota</taxon>
        <taxon>Viridiplantae</taxon>
        <taxon>Streptophyta</taxon>
        <taxon>Embryophyta</taxon>
        <taxon>Tracheophyta</taxon>
        <taxon>Spermatophyta</taxon>
        <taxon>Magnoliopsida</taxon>
        <taxon>Liliopsida</taxon>
        <taxon>Poales</taxon>
        <taxon>Poaceae</taxon>
        <taxon>PACMAD clade</taxon>
        <taxon>Panicoideae</taxon>
        <taxon>Andropogonodae</taxon>
        <taxon>Andropogoneae</taxon>
        <taxon>Tripsacinae</taxon>
        <taxon>Zea</taxon>
    </lineage>
</organism>